<dbReference type="AlphaFoldDB" id="A0A2A6E8B6"/>
<evidence type="ECO:0000313" key="3">
    <source>
        <dbReference type="EMBL" id="PDP43979.1"/>
    </source>
</evidence>
<dbReference type="Pfam" id="PF14848">
    <property type="entry name" value="HU-DNA_bdg"/>
    <property type="match status" value="1"/>
</dbReference>
<evidence type="ECO:0000259" key="1">
    <source>
        <dbReference type="Pfam" id="PF14734"/>
    </source>
</evidence>
<organism evidence="3 4">
    <name type="scientific">Tannerella forsythia</name>
    <name type="common">Bacteroides forsythus</name>
    <dbReference type="NCBI Taxonomy" id="28112"/>
    <lineage>
        <taxon>Bacteria</taxon>
        <taxon>Pseudomonadati</taxon>
        <taxon>Bacteroidota</taxon>
        <taxon>Bacteroidia</taxon>
        <taxon>Bacteroidales</taxon>
        <taxon>Tannerellaceae</taxon>
        <taxon>Tannerella</taxon>
    </lineage>
</organism>
<dbReference type="InterPro" id="IPR027824">
    <property type="entry name" value="DUF4469"/>
</dbReference>
<gene>
    <name evidence="3" type="ORF">CLI86_05520</name>
</gene>
<dbReference type="CDD" id="cd12843">
    <property type="entry name" value="Bvu_2165_C_like"/>
    <property type="match status" value="1"/>
</dbReference>
<name>A0A2A6E8B6_TANFO</name>
<evidence type="ECO:0000313" key="4">
    <source>
        <dbReference type="Proteomes" id="UP000219259"/>
    </source>
</evidence>
<proteinExistence type="predicted"/>
<dbReference type="RefSeq" id="WP_097531104.1">
    <property type="nucleotide sequence ID" value="NZ_NSLJ01000011.1"/>
</dbReference>
<dbReference type="Pfam" id="PF14734">
    <property type="entry name" value="DUF4469"/>
    <property type="match status" value="1"/>
</dbReference>
<dbReference type="EMBL" id="NSLJ01000011">
    <property type="protein sequence ID" value="PDP43979.1"/>
    <property type="molecule type" value="Genomic_DNA"/>
</dbReference>
<sequence>MSKTRHTIKAYLYDNLLTPDPNDFTARVSSERSLSVADICHSAATRGGADVSDAAMSHAVELFLKEMAYRLCDGFAVNTGYFTAVPVVRGVFLNPNETFDPQRHTLQFQFTQGELMRREIEDVEVKIMGVAETGLYIGQVEDMKSRTVNEVLTPGFNLRVTGTKLRVVGDKPGVGIFFRETATNTATKVDEGDIVVNNPSELMIIIPALPAGTYQLEVTTQYSMGKQWLKEPRTSVFEKTLTVK</sequence>
<evidence type="ECO:0000259" key="2">
    <source>
        <dbReference type="Pfam" id="PF14848"/>
    </source>
</evidence>
<feature type="domain" description="Bvu-2165-like IHF-HU-like DNA-binding" evidence="2">
    <location>
        <begin position="8"/>
        <end position="129"/>
    </location>
</feature>
<dbReference type="CDD" id="cd13833">
    <property type="entry name" value="HU_IHF_like"/>
    <property type="match status" value="1"/>
</dbReference>
<accession>A0A2A6E8B6</accession>
<reference evidence="3 4" key="1">
    <citation type="submission" date="2017-09" db="EMBL/GenBank/DDBJ databases">
        <title>Phase variable restriction modification systems are present in the genome sequences of periodontal pathogens Prevotella intermedia, Tannerella forsythia and Porphyromonas gingivalis.</title>
        <authorList>
            <person name="Haigh R.D."/>
            <person name="Crawford L."/>
            <person name="Ralph J."/>
            <person name="Wanford J."/>
            <person name="Vartoukian S.R."/>
            <person name="Hijazib K."/>
            <person name="Wade W."/>
            <person name="Oggioni M.R."/>
        </authorList>
    </citation>
    <scope>NUCLEOTIDE SEQUENCE [LARGE SCALE GENOMIC DNA]</scope>
    <source>
        <strain evidence="3 4">WW11663</strain>
    </source>
</reference>
<protein>
    <submittedName>
        <fullName evidence="3">Uncharacterized protein</fullName>
    </submittedName>
</protein>
<feature type="domain" description="DUF4469" evidence="1">
    <location>
        <begin position="136"/>
        <end position="234"/>
    </location>
</feature>
<dbReference type="Gene3D" id="2.70.50.70">
    <property type="match status" value="1"/>
</dbReference>
<dbReference type="InterPro" id="IPR049893">
    <property type="entry name" value="Bvu_2165-like_IHF-HU-DNA_bdg"/>
</dbReference>
<comment type="caution">
    <text evidence="3">The sequence shown here is derived from an EMBL/GenBank/DDBJ whole genome shotgun (WGS) entry which is preliminary data.</text>
</comment>
<dbReference type="Proteomes" id="UP000219259">
    <property type="component" value="Unassembled WGS sequence"/>
</dbReference>